<feature type="compositionally biased region" description="Basic residues" evidence="1">
    <location>
        <begin position="100"/>
        <end position="110"/>
    </location>
</feature>
<evidence type="ECO:0000256" key="1">
    <source>
        <dbReference type="SAM" id="MobiDB-lite"/>
    </source>
</evidence>
<name>A0A1D2NFM7_ORCCI</name>
<feature type="compositionally biased region" description="Basic residues" evidence="1">
    <location>
        <begin position="46"/>
        <end position="58"/>
    </location>
</feature>
<proteinExistence type="predicted"/>
<dbReference type="AlphaFoldDB" id="A0A1D2NFM7"/>
<sequence length="485" mass="56410">MNPRVYPTTTRRIIAVDGGFVTRYNRGNQRGGIHKLRDDRFSQPRGRGRGRGMKRPFTFRHEVEHPRFRQYNKEWSPTRPRAVHHLNEERQARAPSYDRPKKKPFRRSRSRSPQNPRVSAHARDGGFVTRFNGGSQRGGIRKLRDDRFSQPRGRGRGKVMSRRPFTFRHDGELPRFRQDNNKEWHPTRHRTVHRLEDERKSRTPSYDRPKKRPFRRSRSRSSPQSLRVSPDARDVSRGSSCRRSVECADADSTETTTKFSDSPGSVTLYNPAEPTCDDKYVGGLIIGPLTPSLPVTPPSHCEGEVLNSENHKVSVPSHEAIQTVVGYQMKYDCTMARQRYELYFSREVPQRKIFKRIKINLSQEQVYSRYPNFVNNTGMSEVVDLLEIDDQELEGIVIPEVVARTRMIVRRQKLHQMCVSRFGEERMIKLMVHLDIKRKTADIDLIELYEEMLSKYGRTSSTNPTHNPFTTQRTQNGAPNSNNVL</sequence>
<feature type="compositionally biased region" description="Polar residues" evidence="1">
    <location>
        <begin position="253"/>
        <end position="266"/>
    </location>
</feature>
<dbReference type="Proteomes" id="UP000094527">
    <property type="component" value="Unassembled WGS sequence"/>
</dbReference>
<feature type="compositionally biased region" description="Basic and acidic residues" evidence="1">
    <location>
        <begin position="167"/>
        <end position="186"/>
    </location>
</feature>
<gene>
    <name evidence="2" type="ORF">Ocin01_02629</name>
</gene>
<feature type="compositionally biased region" description="Basic and acidic residues" evidence="1">
    <location>
        <begin position="85"/>
        <end position="99"/>
    </location>
</feature>
<organism evidence="2 3">
    <name type="scientific">Orchesella cincta</name>
    <name type="common">Springtail</name>
    <name type="synonym">Podura cincta</name>
    <dbReference type="NCBI Taxonomy" id="48709"/>
    <lineage>
        <taxon>Eukaryota</taxon>
        <taxon>Metazoa</taxon>
        <taxon>Ecdysozoa</taxon>
        <taxon>Arthropoda</taxon>
        <taxon>Hexapoda</taxon>
        <taxon>Collembola</taxon>
        <taxon>Entomobryomorpha</taxon>
        <taxon>Entomobryoidea</taxon>
        <taxon>Orchesellidae</taxon>
        <taxon>Orchesellinae</taxon>
        <taxon>Orchesella</taxon>
    </lineage>
</organism>
<comment type="caution">
    <text evidence="2">The sequence shown here is derived from an EMBL/GenBank/DDBJ whole genome shotgun (WGS) entry which is preliminary data.</text>
</comment>
<feature type="compositionally biased region" description="Basic and acidic residues" evidence="1">
    <location>
        <begin position="193"/>
        <end position="208"/>
    </location>
</feature>
<protein>
    <submittedName>
        <fullName evidence="2">Uncharacterized protein</fullName>
    </submittedName>
</protein>
<keyword evidence="3" id="KW-1185">Reference proteome</keyword>
<feature type="region of interest" description="Disordered" evidence="1">
    <location>
        <begin position="457"/>
        <end position="485"/>
    </location>
</feature>
<feature type="compositionally biased region" description="Basic residues" evidence="1">
    <location>
        <begin position="209"/>
        <end position="219"/>
    </location>
</feature>
<dbReference type="EMBL" id="LJIJ01000056">
    <property type="protein sequence ID" value="ODN04070.1"/>
    <property type="molecule type" value="Genomic_DNA"/>
</dbReference>
<evidence type="ECO:0000313" key="3">
    <source>
        <dbReference type="Proteomes" id="UP000094527"/>
    </source>
</evidence>
<evidence type="ECO:0000313" key="2">
    <source>
        <dbReference type="EMBL" id="ODN04070.1"/>
    </source>
</evidence>
<accession>A0A1D2NFM7</accession>
<feature type="region of interest" description="Disordered" evidence="1">
    <location>
        <begin position="26"/>
        <end position="266"/>
    </location>
</feature>
<reference evidence="2 3" key="1">
    <citation type="journal article" date="2016" name="Genome Biol. Evol.">
        <title>Gene Family Evolution Reflects Adaptation to Soil Environmental Stressors in the Genome of the Collembolan Orchesella cincta.</title>
        <authorList>
            <person name="Faddeeva-Vakhrusheva A."/>
            <person name="Derks M.F."/>
            <person name="Anvar S.Y."/>
            <person name="Agamennone V."/>
            <person name="Suring W."/>
            <person name="Smit S."/>
            <person name="van Straalen N.M."/>
            <person name="Roelofs D."/>
        </authorList>
    </citation>
    <scope>NUCLEOTIDE SEQUENCE [LARGE SCALE GENOMIC DNA]</scope>
    <source>
        <tissue evidence="2">Mixed pool</tissue>
    </source>
</reference>
<feature type="compositionally biased region" description="Low complexity" evidence="1">
    <location>
        <begin position="220"/>
        <end position="229"/>
    </location>
</feature>